<accession>A0ABY6MX65</accession>
<name>A0ABY6MX65_9ALTE</name>
<sequence length="130" mass="13993">MAGIVPAIKTAEFAMAALAIKKATEFDMVIIDRAPHPTQGTLDAAKRSNLVIIPTGSSMDDIEPSVMLANKSANSLNSDRIVFALYKTTSEAQERESRETFSQYGYEVLSASIPVKTGYIDAFGHGFCAT</sequence>
<dbReference type="RefSeq" id="WP_265045879.1">
    <property type="nucleotide sequence ID" value="NZ_CP100390.1"/>
</dbReference>
<protein>
    <submittedName>
        <fullName evidence="1">Uncharacterized protein</fullName>
    </submittedName>
</protein>
<gene>
    <name evidence="1" type="ORF">NKI27_09775</name>
</gene>
<dbReference type="SUPFAM" id="SSF52540">
    <property type="entry name" value="P-loop containing nucleoside triphosphate hydrolases"/>
    <property type="match status" value="1"/>
</dbReference>
<evidence type="ECO:0000313" key="2">
    <source>
        <dbReference type="Proteomes" id="UP001163739"/>
    </source>
</evidence>
<organism evidence="1 2">
    <name type="scientific">Alkalimarinus alittae</name>
    <dbReference type="NCBI Taxonomy" id="2961619"/>
    <lineage>
        <taxon>Bacteria</taxon>
        <taxon>Pseudomonadati</taxon>
        <taxon>Pseudomonadota</taxon>
        <taxon>Gammaproteobacteria</taxon>
        <taxon>Alteromonadales</taxon>
        <taxon>Alteromonadaceae</taxon>
        <taxon>Alkalimarinus</taxon>
    </lineage>
</organism>
<reference evidence="1" key="1">
    <citation type="submission" date="2022-06" db="EMBL/GenBank/DDBJ databases">
        <title>Alkalimarinus sp. nov., isolated from gut of a Alitta virens.</title>
        <authorList>
            <person name="Yang A.I."/>
            <person name="Shin N.-R."/>
        </authorList>
    </citation>
    <scope>NUCLEOTIDE SEQUENCE</scope>
    <source>
        <strain evidence="1">A2M4</strain>
    </source>
</reference>
<keyword evidence="2" id="KW-1185">Reference proteome</keyword>
<proteinExistence type="predicted"/>
<dbReference type="InterPro" id="IPR027417">
    <property type="entry name" value="P-loop_NTPase"/>
</dbReference>
<dbReference type="Proteomes" id="UP001163739">
    <property type="component" value="Chromosome"/>
</dbReference>
<evidence type="ECO:0000313" key="1">
    <source>
        <dbReference type="EMBL" id="UZE94384.1"/>
    </source>
</evidence>
<dbReference type="EMBL" id="CP100390">
    <property type="protein sequence ID" value="UZE94384.1"/>
    <property type="molecule type" value="Genomic_DNA"/>
</dbReference>
<dbReference type="Gene3D" id="3.40.50.300">
    <property type="entry name" value="P-loop containing nucleotide triphosphate hydrolases"/>
    <property type="match status" value="1"/>
</dbReference>